<comment type="caution">
    <text evidence="1">The sequence shown here is derived from an EMBL/GenBank/DDBJ whole genome shotgun (WGS) entry which is preliminary data.</text>
</comment>
<evidence type="ECO:0000313" key="1">
    <source>
        <dbReference type="EMBL" id="OQX16174.1"/>
    </source>
</evidence>
<evidence type="ECO:0008006" key="3">
    <source>
        <dbReference type="Google" id="ProtNLM"/>
    </source>
</evidence>
<dbReference type="SUPFAM" id="SSF47598">
    <property type="entry name" value="Ribbon-helix-helix"/>
    <property type="match status" value="1"/>
</dbReference>
<gene>
    <name evidence="1" type="ORF">BWK73_04740</name>
</gene>
<name>A0A1Y1QXJ7_9GAMM</name>
<dbReference type="EMBL" id="MTEJ01000007">
    <property type="protein sequence ID" value="OQX16174.1"/>
    <property type="molecule type" value="Genomic_DNA"/>
</dbReference>
<proteinExistence type="predicted"/>
<dbReference type="InterPro" id="IPR010985">
    <property type="entry name" value="Ribbon_hlx_hlx"/>
</dbReference>
<accession>A0A1Y1QXJ7</accession>
<dbReference type="AlphaFoldDB" id="A0A1Y1QXJ7"/>
<dbReference type="Gene3D" id="1.10.1220.10">
    <property type="entry name" value="Met repressor-like"/>
    <property type="match status" value="1"/>
</dbReference>
<dbReference type="GO" id="GO:0006355">
    <property type="term" value="P:regulation of DNA-templated transcription"/>
    <property type="evidence" value="ECO:0007669"/>
    <property type="project" value="InterPro"/>
</dbReference>
<sequence length="65" mass="7489">MTTHAELSQHTIRIPTPLMAWIEKRARKEKRSVNQEITLLLSHWKGLEDSRKQRAAVRAAAQVEA</sequence>
<dbReference type="InterPro" id="IPR013321">
    <property type="entry name" value="Arc_rbn_hlx_hlx"/>
</dbReference>
<evidence type="ECO:0000313" key="2">
    <source>
        <dbReference type="Proteomes" id="UP000192491"/>
    </source>
</evidence>
<dbReference type="Proteomes" id="UP000192491">
    <property type="component" value="Unassembled WGS sequence"/>
</dbReference>
<protein>
    <recommendedName>
        <fullName evidence="3">Arc-like DNA binding domain-containing protein</fullName>
    </recommendedName>
</protein>
<reference evidence="1 2" key="1">
    <citation type="submission" date="2017-01" db="EMBL/GenBank/DDBJ databases">
        <title>Novel large sulfur bacteria in the metagenomes of groundwater-fed chemosynthetic microbial mats in the Lake Huron basin.</title>
        <authorList>
            <person name="Sharrar A.M."/>
            <person name="Flood B.E."/>
            <person name="Bailey J.V."/>
            <person name="Jones D.S."/>
            <person name="Biddanda B."/>
            <person name="Ruberg S.A."/>
            <person name="Marcus D.N."/>
            <person name="Dick G.J."/>
        </authorList>
    </citation>
    <scope>NUCLEOTIDE SEQUENCE [LARGE SCALE GENOMIC DNA]</scope>
    <source>
        <strain evidence="1">A8</strain>
    </source>
</reference>
<organism evidence="1 2">
    <name type="scientific">Thiothrix lacustris</name>
    <dbReference type="NCBI Taxonomy" id="525917"/>
    <lineage>
        <taxon>Bacteria</taxon>
        <taxon>Pseudomonadati</taxon>
        <taxon>Pseudomonadota</taxon>
        <taxon>Gammaproteobacteria</taxon>
        <taxon>Thiotrichales</taxon>
        <taxon>Thiotrichaceae</taxon>
        <taxon>Thiothrix</taxon>
    </lineage>
</organism>